<dbReference type="InterPro" id="IPR013406">
    <property type="entry name" value="CHP02574_addiction_mod"/>
</dbReference>
<reference evidence="1 2" key="2">
    <citation type="submission" date="2006-07" db="EMBL/GenBank/DDBJ databases">
        <title>Sequencing of the draft genome and assembly of Chlorobium ferroxidans DSM 13031.</title>
        <authorList>
            <consortium name="US DOE Joint Genome Institute (JGI-PGF)"/>
            <person name="Copeland A."/>
            <person name="Lucas S."/>
            <person name="Lapidus A."/>
            <person name="Barry K."/>
            <person name="Glavina del Rio T."/>
            <person name="Dalin E."/>
            <person name="Tice H."/>
            <person name="Bruce D."/>
            <person name="Pitluck S."/>
            <person name="Richardson P."/>
        </authorList>
    </citation>
    <scope>NUCLEOTIDE SEQUENCE [LARGE SCALE GENOMIC DNA]</scope>
    <source>
        <strain evidence="1 2">DSM 13031</strain>
    </source>
</reference>
<accession>Q0YNX9</accession>
<sequence length="107" mass="12160">MGASINCRERFEGKADGAQKPECTAEYMRISSTVQRSNQNAEQIERGVLKPHEQVDPVDKLIAHLDLPDKTIDDLWQKESESRVEAYEKGLIKSLTLGEVLEKYKNL</sequence>
<reference evidence="1 2" key="1">
    <citation type="submission" date="2006-07" db="EMBL/GenBank/DDBJ databases">
        <title>Annotation of the draft genome assembly of Chlorobium ferroxidans DSM 13031.</title>
        <authorList>
            <consortium name="US DOE Joint Genome Institute (JGI-ORNL)"/>
            <person name="Larimer F."/>
            <person name="Land M."/>
            <person name="Hauser L."/>
        </authorList>
    </citation>
    <scope>NUCLEOTIDE SEQUENCE [LARGE SCALE GENOMIC DNA]</scope>
    <source>
        <strain evidence="1 2">DSM 13031</strain>
    </source>
</reference>
<dbReference type="RefSeq" id="WP_006367406.1">
    <property type="nucleotide sequence ID" value="NZ_AASE01000045.1"/>
</dbReference>
<gene>
    <name evidence="1" type="ORF">CferDRAFT_0005</name>
</gene>
<dbReference type="OrthoDB" id="598283at2"/>
<evidence type="ECO:0000313" key="1">
    <source>
        <dbReference type="EMBL" id="EAT58000.1"/>
    </source>
</evidence>
<name>Q0YNX9_9CHLB</name>
<protein>
    <submittedName>
        <fullName evidence="1">Uncharacterized protein</fullName>
    </submittedName>
</protein>
<comment type="caution">
    <text evidence="1">The sequence shown here is derived from an EMBL/GenBank/DDBJ whole genome shotgun (WGS) entry which is preliminary data.</text>
</comment>
<evidence type="ECO:0000313" key="2">
    <source>
        <dbReference type="Proteomes" id="UP000004162"/>
    </source>
</evidence>
<dbReference type="EMBL" id="AASE01000045">
    <property type="protein sequence ID" value="EAT58000.1"/>
    <property type="molecule type" value="Genomic_DNA"/>
</dbReference>
<dbReference type="Pfam" id="PF09720">
    <property type="entry name" value="Unstab_antitox"/>
    <property type="match status" value="1"/>
</dbReference>
<dbReference type="Proteomes" id="UP000004162">
    <property type="component" value="Unassembled WGS sequence"/>
</dbReference>
<proteinExistence type="predicted"/>
<dbReference type="AlphaFoldDB" id="Q0YNX9"/>
<organism evidence="1 2">
    <name type="scientific">Chlorobium ferrooxidans DSM 13031</name>
    <dbReference type="NCBI Taxonomy" id="377431"/>
    <lineage>
        <taxon>Bacteria</taxon>
        <taxon>Pseudomonadati</taxon>
        <taxon>Chlorobiota</taxon>
        <taxon>Chlorobiia</taxon>
        <taxon>Chlorobiales</taxon>
        <taxon>Chlorobiaceae</taxon>
        <taxon>Chlorobium/Pelodictyon group</taxon>
        <taxon>Chlorobium</taxon>
    </lineage>
</organism>
<keyword evidence="2" id="KW-1185">Reference proteome</keyword>